<organism evidence="1 2">
    <name type="scientific">Pseudomonas putida</name>
    <name type="common">Arthrobacter siderocapsulatus</name>
    <dbReference type="NCBI Taxonomy" id="303"/>
    <lineage>
        <taxon>Bacteria</taxon>
        <taxon>Pseudomonadati</taxon>
        <taxon>Pseudomonadota</taxon>
        <taxon>Gammaproteobacteria</taxon>
        <taxon>Pseudomonadales</taxon>
        <taxon>Pseudomonadaceae</taxon>
        <taxon>Pseudomonas</taxon>
    </lineage>
</organism>
<evidence type="ECO:0000313" key="2">
    <source>
        <dbReference type="Proteomes" id="UP000637061"/>
    </source>
</evidence>
<accession>A0A8I1EBQ5</accession>
<reference evidence="1" key="1">
    <citation type="submission" date="2020-12" db="EMBL/GenBank/DDBJ databases">
        <title>Enhanced detection system for hospital associated transmission using whole genome sequencing surveillance.</title>
        <authorList>
            <person name="Harrison L.H."/>
            <person name="Van Tyne D."/>
            <person name="Marsh J.W."/>
            <person name="Griffith M.P."/>
            <person name="Snyder D.J."/>
            <person name="Cooper V.S."/>
            <person name="Mustapha M."/>
        </authorList>
    </citation>
    <scope>NUCLEOTIDE SEQUENCE</scope>
    <source>
        <strain evidence="1">PSB00042</strain>
    </source>
</reference>
<dbReference type="Proteomes" id="UP000637061">
    <property type="component" value="Unassembled WGS sequence"/>
</dbReference>
<comment type="caution">
    <text evidence="1">The sequence shown here is derived from an EMBL/GenBank/DDBJ whole genome shotgun (WGS) entry which is preliminary data.</text>
</comment>
<dbReference type="RefSeq" id="WP_198746194.1">
    <property type="nucleotide sequence ID" value="NZ_JAEHTE010000001.1"/>
</dbReference>
<dbReference type="EMBL" id="JAEHTE010000001">
    <property type="protein sequence ID" value="MBI6882581.1"/>
    <property type="molecule type" value="Genomic_DNA"/>
</dbReference>
<dbReference type="AlphaFoldDB" id="A0A8I1EBQ5"/>
<gene>
    <name evidence="1" type="ORF">JEU22_01535</name>
</gene>
<proteinExistence type="predicted"/>
<sequence>MEQDSIDLLEFEEETINILGRQDLLACTPNVGYALGFTLQNKSETADQEGVYEIQRYIVDSSNYVPDRDNFAVMYRFMNAASSMLPASAATIAASKLDILVCGADPSAWIKGLAEGYLNNEIIDSFQLEPLIKFLERVDRRIRVDGDRVRFSEDVTLHRTQFLTLISVAYSAIERGIVADGKKPEEMQKFLEDYFCTLNGSGGFDSMDEISEKVISMNLLGDLADKTKSEKLTSVSNTLLGLYTKTANRNHHFRDDAKDLFADLEKVLRRCGKNGSDGLNLYSAGPARELVMRSLMADNEIWFERLRAKKKGVPDGLRLRRLEPRLADFFRMFDSMDYQADCQLKAQMSNRLLDVLLAFMHRLKSAKAADIDPIIAHLAPSVDLADKLKTAGTGRLLLKNYVIKHRRDMICHLGRKDRGRLISDDLGL</sequence>
<protein>
    <submittedName>
        <fullName evidence="1">Uncharacterized protein</fullName>
    </submittedName>
</protein>
<evidence type="ECO:0000313" key="1">
    <source>
        <dbReference type="EMBL" id="MBI6882581.1"/>
    </source>
</evidence>
<name>A0A8I1EBQ5_PSEPU</name>